<accession>A0ABV1VUT5</accession>
<dbReference type="EMBL" id="JBEPCU010000006">
    <property type="protein sequence ID" value="MER6975699.1"/>
    <property type="molecule type" value="Genomic_DNA"/>
</dbReference>
<evidence type="ECO:0000313" key="2">
    <source>
        <dbReference type="EMBL" id="MER6975699.1"/>
    </source>
</evidence>
<feature type="region of interest" description="Disordered" evidence="1">
    <location>
        <begin position="576"/>
        <end position="603"/>
    </location>
</feature>
<keyword evidence="3" id="KW-1185">Reference proteome</keyword>
<name>A0ABV1VUT5_9ACTN</name>
<gene>
    <name evidence="2" type="ORF">ABT317_01135</name>
</gene>
<sequence length="898" mass="91395">MSGCCGQGPVIVSGAAATPRVDTEGTLLCDVLPDGTLAGVALVEAIYDASSGERVGTRTVDPVTGAPYTPVGTLQACLPAASPDCESPTTPTATVGLCLADGSPIAVTVVRDCTGAVTSEGWLNLTTGAYSAGAPPAGTVACGDARTITVSGTFCDVDAAGEVVGLVLVEYTYGEDGAVSAVRLVDAVTGGTYTPAGTVTVCPAGVEQPERDVVQLCDTSADGTVTAFVRDYARDENGAIVGHSDYGLDGAPYTPVGTIGTCDPDCRQCETIELCDSDPSGASTTSLEIASVLEFFAAGGQVDAPAATARTLMDGGTAVTGPDTAAFNGTVVRSVAWRVVADCPDCVDETGTVTVTASIDVEALGPDITCGATGGLNLFNGTSIVAGDGMPNNTPVGFTDTLTVSAAVPVSALLAGDIYIRFGADTGQNNSSCGNVHNSWQLSAFTYSTTALPTAAGCGKSFLRTVCRDCTGAVTSTADYEPDGVTPYTPVGAVGPCITCPGPGCCQPVQVCIAATATETIEFVSNEAKVYDNTVDTVWTWTPTGDANGPAANATWYNMYRTQFGPAWSATDTAPTRKAGWVSPHPNARTANTGLPGEGPTLSGSVASPQPWWARASFSLPAAADPASIRVQITVLNADQVAKRFRLNNGAWQTMTGGSYQGAAYTFGPGTLPGAQPGTNTLYFEVDETVVDSPSNGAGVMAHFIVTYDVPGLGVRSWTRMVCCDGSAYYLDEDGARQEELPPSSALVACGSSPDPVALCDDNGTFLRHVSYVGDQVLTTDTDLNGSAYAPVGPVRSCGSTQQADQPVQTGIRRVTGTTAQALKTEFPGLQSVSLSVLADVVNVTMTNGAAQPVPAGATLTWSVTDTDDSSLSLATFAGASAAASYLVNWTYKTTAAG</sequence>
<evidence type="ECO:0000256" key="1">
    <source>
        <dbReference type="SAM" id="MobiDB-lite"/>
    </source>
</evidence>
<evidence type="ECO:0000313" key="3">
    <source>
        <dbReference type="Proteomes" id="UP001458415"/>
    </source>
</evidence>
<organism evidence="2 3">
    <name type="scientific">Streptomyces carpinensis</name>
    <dbReference type="NCBI Taxonomy" id="66369"/>
    <lineage>
        <taxon>Bacteria</taxon>
        <taxon>Bacillati</taxon>
        <taxon>Actinomycetota</taxon>
        <taxon>Actinomycetes</taxon>
        <taxon>Kitasatosporales</taxon>
        <taxon>Streptomycetaceae</taxon>
        <taxon>Streptomyces</taxon>
    </lineage>
</organism>
<reference evidence="2 3" key="1">
    <citation type="submission" date="2024-06" db="EMBL/GenBank/DDBJ databases">
        <title>The Natural Products Discovery Center: Release of the First 8490 Sequenced Strains for Exploring Actinobacteria Biosynthetic Diversity.</title>
        <authorList>
            <person name="Kalkreuter E."/>
            <person name="Kautsar S.A."/>
            <person name="Yang D."/>
            <person name="Bader C.D."/>
            <person name="Teijaro C.N."/>
            <person name="Fluegel L."/>
            <person name="Davis C.M."/>
            <person name="Simpson J.R."/>
            <person name="Lauterbach L."/>
            <person name="Steele A.D."/>
            <person name="Gui C."/>
            <person name="Meng S."/>
            <person name="Li G."/>
            <person name="Viehrig K."/>
            <person name="Ye F."/>
            <person name="Su P."/>
            <person name="Kiefer A.F."/>
            <person name="Nichols A."/>
            <person name="Cepeda A.J."/>
            <person name="Yan W."/>
            <person name="Fan B."/>
            <person name="Jiang Y."/>
            <person name="Adhikari A."/>
            <person name="Zheng C.-J."/>
            <person name="Schuster L."/>
            <person name="Cowan T.M."/>
            <person name="Smanski M.J."/>
            <person name="Chevrette M.G."/>
            <person name="De Carvalho L.P.S."/>
            <person name="Shen B."/>
        </authorList>
    </citation>
    <scope>NUCLEOTIDE SEQUENCE [LARGE SCALE GENOMIC DNA]</scope>
    <source>
        <strain evidence="2 3">NPDC000634</strain>
    </source>
</reference>
<dbReference type="Proteomes" id="UP001458415">
    <property type="component" value="Unassembled WGS sequence"/>
</dbReference>
<proteinExistence type="predicted"/>
<dbReference type="RefSeq" id="WP_158103967.1">
    <property type="nucleotide sequence ID" value="NZ_MUBM01000319.1"/>
</dbReference>
<comment type="caution">
    <text evidence="2">The sequence shown here is derived from an EMBL/GenBank/DDBJ whole genome shotgun (WGS) entry which is preliminary data.</text>
</comment>
<protein>
    <submittedName>
        <fullName evidence="2">Uncharacterized protein</fullName>
    </submittedName>
</protein>